<dbReference type="RefSeq" id="WP_231911152.1">
    <property type="nucleotide sequence ID" value="NZ_LT962942.1"/>
</dbReference>
<evidence type="ECO:0000256" key="1">
    <source>
        <dbReference type="SAM" id="Phobius"/>
    </source>
</evidence>
<dbReference type="EMBL" id="LT963352">
    <property type="protein sequence ID" value="SOR80572.1"/>
    <property type="molecule type" value="Genomic_DNA"/>
</dbReference>
<dbReference type="Proteomes" id="UP000235464">
    <property type="component" value="Chromosome I"/>
</dbReference>
<gene>
    <name evidence="2" type="ORF">SCNRRL3882_4027</name>
</gene>
<organism evidence="2 3">
    <name type="scientific">Streptomyces chartreusis NRRL 3882</name>
    <dbReference type="NCBI Taxonomy" id="1079985"/>
    <lineage>
        <taxon>Bacteria</taxon>
        <taxon>Bacillati</taxon>
        <taxon>Actinomycetota</taxon>
        <taxon>Actinomycetes</taxon>
        <taxon>Kitasatosporales</taxon>
        <taxon>Streptomycetaceae</taxon>
        <taxon>Streptomyces</taxon>
    </lineage>
</organism>
<reference evidence="3" key="1">
    <citation type="submission" date="2017-11" db="EMBL/GenBank/DDBJ databases">
        <authorList>
            <person name="Wibberg D."/>
        </authorList>
    </citation>
    <scope>NUCLEOTIDE SEQUENCE [LARGE SCALE GENOMIC DNA]</scope>
</reference>
<keyword evidence="3" id="KW-1185">Reference proteome</keyword>
<accession>A0A2N9BB32</accession>
<proteinExistence type="predicted"/>
<protein>
    <submittedName>
        <fullName evidence="2">Uncharacterized protein</fullName>
    </submittedName>
</protein>
<feature type="transmembrane region" description="Helical" evidence="1">
    <location>
        <begin position="149"/>
        <end position="167"/>
    </location>
</feature>
<evidence type="ECO:0000313" key="2">
    <source>
        <dbReference type="EMBL" id="SOR80572.1"/>
    </source>
</evidence>
<keyword evidence="1" id="KW-0472">Membrane</keyword>
<keyword evidence="1" id="KW-0812">Transmembrane</keyword>
<dbReference type="AlphaFoldDB" id="A0A2N9BB32"/>
<keyword evidence="1" id="KW-1133">Transmembrane helix</keyword>
<name>A0A2N9BB32_STRCX</name>
<evidence type="ECO:0000313" key="3">
    <source>
        <dbReference type="Proteomes" id="UP000235464"/>
    </source>
</evidence>
<sequence>MAAPVDKKVSAATAAAYVGSTGLLASLEAVQDHAELVGWMPPALAPFRPRPGPGRHHVRVRLGRQAQPARGDRVTVPEASVAVELERLRGTVSTGFAEVKGFLSVLVERSTRNEQDLKQLREDTDKAIVALTTTQVEALKTRRWPLQTASVLVGVGALVVAIIALFLR</sequence>